<sequence length="269" mass="28878">MASKNDPEPDAEAEGAQSGGVQSVERALTVLEILAREGSAGVSEIAEEMGIHKSTVSRLMGSLVSRDMVQQNSDRGKYQLGFGILRLASVIPGRLSLVHEARPVLESLAEEFKETVNLAVLRSNYAVNVDQAMGPSTLATYDWVGSLTPLHATSSGKILLAALSTDERDRILKETGLPPRTSRTITDRKELDRQLLDAAGKGFAIVREEFEIGLNAIAVPVFNHQGNVVGAVSISGPAFRFEPEKIPGLVESLKEAGLQVSANMGYARR</sequence>
<dbReference type="AlphaFoldDB" id="A0A0V8IPN0"/>
<dbReference type="Pfam" id="PF01614">
    <property type="entry name" value="IclR_C"/>
    <property type="match status" value="1"/>
</dbReference>
<organism evidence="10 11">
    <name type="scientific">Pseudarthrobacter enclensis</name>
    <dbReference type="NCBI Taxonomy" id="993070"/>
    <lineage>
        <taxon>Bacteria</taxon>
        <taxon>Bacillati</taxon>
        <taxon>Actinomycetota</taxon>
        <taxon>Actinomycetes</taxon>
        <taxon>Micrococcales</taxon>
        <taxon>Micrococcaceae</taxon>
        <taxon>Pseudarthrobacter</taxon>
    </lineage>
</organism>
<feature type="domain" description="IclR-ED" evidence="9">
    <location>
        <begin position="83"/>
        <end position="266"/>
    </location>
</feature>
<keyword evidence="4" id="KW-0804">Transcription</keyword>
<dbReference type="Pfam" id="PF09339">
    <property type="entry name" value="HTH_IclR"/>
    <property type="match status" value="1"/>
</dbReference>
<dbReference type="PROSITE" id="PS51078">
    <property type="entry name" value="ICLR_ED"/>
    <property type="match status" value="1"/>
</dbReference>
<dbReference type="EMBL" id="LNQM01000003">
    <property type="protein sequence ID" value="KSU76750.1"/>
    <property type="molecule type" value="Genomic_DNA"/>
</dbReference>
<dbReference type="PROSITE" id="PS51077">
    <property type="entry name" value="HTH_ICLR"/>
    <property type="match status" value="1"/>
</dbReference>
<dbReference type="GO" id="GO:0045892">
    <property type="term" value="P:negative regulation of DNA-templated transcription"/>
    <property type="evidence" value="ECO:0007669"/>
    <property type="project" value="TreeGrafter"/>
</dbReference>
<dbReference type="OrthoDB" id="7274111at2"/>
<dbReference type="PANTHER" id="PTHR30136:SF24">
    <property type="entry name" value="HTH-TYPE TRANSCRIPTIONAL REPRESSOR ALLR"/>
    <property type="match status" value="1"/>
</dbReference>
<accession>A0A0V8IPN0</accession>
<evidence type="ECO:0000256" key="7">
    <source>
        <dbReference type="SAM" id="MobiDB-lite"/>
    </source>
</evidence>
<keyword evidence="1" id="KW-0319">Glycerol metabolism</keyword>
<dbReference type="SUPFAM" id="SSF46785">
    <property type="entry name" value="Winged helix' DNA-binding domain"/>
    <property type="match status" value="1"/>
</dbReference>
<keyword evidence="2" id="KW-0805">Transcription regulation</keyword>
<dbReference type="GO" id="GO:0003677">
    <property type="term" value="F:DNA binding"/>
    <property type="evidence" value="ECO:0007669"/>
    <property type="project" value="UniProtKB-KW"/>
</dbReference>
<dbReference type="GO" id="GO:0003700">
    <property type="term" value="F:DNA-binding transcription factor activity"/>
    <property type="evidence" value="ECO:0007669"/>
    <property type="project" value="TreeGrafter"/>
</dbReference>
<gene>
    <name evidence="10" type="ORF">AS031_09100</name>
</gene>
<dbReference type="SMART" id="SM00346">
    <property type="entry name" value="HTH_ICLR"/>
    <property type="match status" value="1"/>
</dbReference>
<evidence type="ECO:0000256" key="1">
    <source>
        <dbReference type="ARBA" id="ARBA00022798"/>
    </source>
</evidence>
<name>A0A0V8IPN0_9MICC</name>
<dbReference type="Gene3D" id="1.10.10.10">
    <property type="entry name" value="Winged helix-like DNA-binding domain superfamily/Winged helix DNA-binding domain"/>
    <property type="match status" value="1"/>
</dbReference>
<evidence type="ECO:0000313" key="11">
    <source>
        <dbReference type="Proteomes" id="UP000053199"/>
    </source>
</evidence>
<dbReference type="Proteomes" id="UP000053199">
    <property type="component" value="Unassembled WGS sequence"/>
</dbReference>
<comment type="caution">
    <text evidence="10">The sequence shown here is derived from an EMBL/GenBank/DDBJ whole genome shotgun (WGS) entry which is preliminary data.</text>
</comment>
<dbReference type="InterPro" id="IPR014757">
    <property type="entry name" value="Tscrpt_reg_IclR_C"/>
</dbReference>
<dbReference type="SUPFAM" id="SSF55781">
    <property type="entry name" value="GAF domain-like"/>
    <property type="match status" value="1"/>
</dbReference>
<evidence type="ECO:0000256" key="3">
    <source>
        <dbReference type="ARBA" id="ARBA00023125"/>
    </source>
</evidence>
<evidence type="ECO:0000256" key="2">
    <source>
        <dbReference type="ARBA" id="ARBA00023015"/>
    </source>
</evidence>
<dbReference type="Gene3D" id="3.30.450.40">
    <property type="match status" value="1"/>
</dbReference>
<feature type="domain" description="HTH iclR-type" evidence="8">
    <location>
        <begin position="21"/>
        <end position="82"/>
    </location>
</feature>
<dbReference type="PANTHER" id="PTHR30136">
    <property type="entry name" value="HELIX-TURN-HELIX TRANSCRIPTIONAL REGULATOR, ICLR FAMILY"/>
    <property type="match status" value="1"/>
</dbReference>
<evidence type="ECO:0000259" key="8">
    <source>
        <dbReference type="PROSITE" id="PS51077"/>
    </source>
</evidence>
<dbReference type="InterPro" id="IPR036388">
    <property type="entry name" value="WH-like_DNA-bd_sf"/>
</dbReference>
<evidence type="ECO:0000259" key="9">
    <source>
        <dbReference type="PROSITE" id="PS51078"/>
    </source>
</evidence>
<dbReference type="STRING" id="993070.AS031_09100"/>
<evidence type="ECO:0000256" key="4">
    <source>
        <dbReference type="ARBA" id="ARBA00023163"/>
    </source>
</evidence>
<evidence type="ECO:0000313" key="10">
    <source>
        <dbReference type="EMBL" id="KSU76750.1"/>
    </source>
</evidence>
<dbReference type="InterPro" id="IPR036390">
    <property type="entry name" value="WH_DNA-bd_sf"/>
</dbReference>
<dbReference type="InterPro" id="IPR029016">
    <property type="entry name" value="GAF-like_dom_sf"/>
</dbReference>
<comment type="function">
    <text evidence="5">May be an activator protein for the gylABX operon.</text>
</comment>
<evidence type="ECO:0000256" key="6">
    <source>
        <dbReference type="ARBA" id="ARBA00070406"/>
    </source>
</evidence>
<feature type="region of interest" description="Disordered" evidence="7">
    <location>
        <begin position="1"/>
        <end position="20"/>
    </location>
</feature>
<evidence type="ECO:0000256" key="5">
    <source>
        <dbReference type="ARBA" id="ARBA00058938"/>
    </source>
</evidence>
<keyword evidence="11" id="KW-1185">Reference proteome</keyword>
<dbReference type="GO" id="GO:0006071">
    <property type="term" value="P:glycerol metabolic process"/>
    <property type="evidence" value="ECO:0007669"/>
    <property type="project" value="UniProtKB-KW"/>
</dbReference>
<dbReference type="FunFam" id="1.10.10.10:FF:000056">
    <property type="entry name" value="IclR family transcriptional regulator"/>
    <property type="match status" value="1"/>
</dbReference>
<dbReference type="InterPro" id="IPR005471">
    <property type="entry name" value="Tscrpt_reg_IclR_N"/>
</dbReference>
<dbReference type="RefSeq" id="WP_058267821.1">
    <property type="nucleotide sequence ID" value="NZ_FMAZ01000003.1"/>
</dbReference>
<dbReference type="InterPro" id="IPR050707">
    <property type="entry name" value="HTH_MetabolicPath_Reg"/>
</dbReference>
<proteinExistence type="predicted"/>
<protein>
    <recommendedName>
        <fullName evidence="6">Glycerol operon regulatory protein</fullName>
    </recommendedName>
</protein>
<reference evidence="10 11" key="1">
    <citation type="journal article" date="2014" name="Arch. Microbiol.">
        <title>Arthrobacter enclensis sp. nov., isolated from sediment sample.</title>
        <authorList>
            <person name="Dastager S.G."/>
            <person name="Liu Q."/>
            <person name="Tang S.K."/>
            <person name="Krishnamurthi S."/>
            <person name="Lee J.C."/>
            <person name="Li W.J."/>
        </authorList>
    </citation>
    <scope>NUCLEOTIDE SEQUENCE [LARGE SCALE GENOMIC DNA]</scope>
    <source>
        <strain evidence="10 11">NIO-1008</strain>
    </source>
</reference>
<keyword evidence="3" id="KW-0238">DNA-binding</keyword>